<keyword evidence="1" id="KW-0812">Transmembrane</keyword>
<dbReference type="EMBL" id="BLBS01000012">
    <property type="protein sequence ID" value="GET86605.1"/>
    <property type="molecule type" value="Genomic_DNA"/>
</dbReference>
<feature type="transmembrane region" description="Helical" evidence="1">
    <location>
        <begin position="192"/>
        <end position="211"/>
    </location>
</feature>
<sequence length="544" mass="63379">MDASRLPTHKPVKLTSLSCTRKRCMLVRARDTIKNNLRVRRYIPAYYHQCRVVTCDTHFFISSCHSIASPFFLVSSHAEQLHRTHTHTHTRTHVHRVPERLKRPRNVRQRRYAKRDEGSHRAIRIIFNITHTHRLPYAYTHFLSQVSFAAMKSVLKAGRKKDVDVVVPPKELTIKQIQDQIPAKYFQRSAVWGMYYVFRDIFQVLVLYFIMYRAVMPVLTVFEGAVYGVAGTNIVSWIVVGAVKFAAWTVFGIAQGLNGFAIFVLAHECGHQAFSSHRLLNNAVGLLLDSAILVPYHSWRISHGNHHKHTNHLTKDTAFVPRKEKRVIDLVEETPLVMLWNMFVIFTFGWPAYLLANIASQDYGRRTNHFEPSSPLFNKEDRPDIVLSNVGIVAALFILGLCSYQYGAYNVFCWYVVPYLWTNFWLLYVTYLQHSDLRIPHYSHEHWSFVRGAIATVDRDYGFIINGWLHYINNSHVVHHLFSQMPFYHAIEVTRHHIKDIIGDAYVTDNRSLVEMLCETWRECRYVIPSEGISVFYGFIRKDT</sequence>
<dbReference type="InterPro" id="IPR012171">
    <property type="entry name" value="Fatty_acid_desaturase"/>
</dbReference>
<dbReference type="GO" id="GO:0016491">
    <property type="term" value="F:oxidoreductase activity"/>
    <property type="evidence" value="ECO:0007669"/>
    <property type="project" value="InterPro"/>
</dbReference>
<evidence type="ECO:0000313" key="4">
    <source>
        <dbReference type="Proteomes" id="UP000419144"/>
    </source>
</evidence>
<dbReference type="CDD" id="cd03507">
    <property type="entry name" value="Delta12-FADS-like"/>
    <property type="match status" value="1"/>
</dbReference>
<feature type="transmembrane region" description="Helical" evidence="1">
    <location>
        <begin position="385"/>
        <end position="406"/>
    </location>
</feature>
<feature type="transmembrane region" description="Helical" evidence="1">
    <location>
        <begin position="412"/>
        <end position="432"/>
    </location>
</feature>
<evidence type="ECO:0000259" key="2">
    <source>
        <dbReference type="Pfam" id="PF00487"/>
    </source>
</evidence>
<dbReference type="AlphaFoldDB" id="A0A640KBU9"/>
<keyword evidence="1" id="KW-0472">Membrane</keyword>
<protein>
    <submittedName>
        <fullName evidence="3">Fatty acid desaturase, putative</fullName>
    </submittedName>
</protein>
<comment type="caution">
    <text evidence="3">The sequence shown here is derived from an EMBL/GenBank/DDBJ whole genome shotgun (WGS) entry which is preliminary data.</text>
</comment>
<dbReference type="Proteomes" id="UP000419144">
    <property type="component" value="Unassembled WGS sequence"/>
</dbReference>
<feature type="transmembrane region" description="Helical" evidence="1">
    <location>
        <begin position="245"/>
        <end position="267"/>
    </location>
</feature>
<keyword evidence="1" id="KW-1133">Transmembrane helix</keyword>
<dbReference type="PANTHER" id="PTHR32100">
    <property type="entry name" value="OMEGA-6 FATTY ACID DESATURASE, CHLOROPLASTIC"/>
    <property type="match status" value="1"/>
</dbReference>
<gene>
    <name evidence="3" type="ORF">LtaPh_1017191</name>
</gene>
<dbReference type="GO" id="GO:0006629">
    <property type="term" value="P:lipid metabolic process"/>
    <property type="evidence" value="ECO:0007669"/>
    <property type="project" value="InterPro"/>
</dbReference>
<evidence type="ECO:0000313" key="3">
    <source>
        <dbReference type="EMBL" id="GET86605.1"/>
    </source>
</evidence>
<dbReference type="InterPro" id="IPR005804">
    <property type="entry name" value="FA_desaturase_dom"/>
</dbReference>
<feature type="transmembrane region" description="Helical" evidence="1">
    <location>
        <begin position="279"/>
        <end position="299"/>
    </location>
</feature>
<reference evidence="3" key="1">
    <citation type="submission" date="2019-11" db="EMBL/GenBank/DDBJ databases">
        <title>Leishmania tarentolae CDS.</title>
        <authorList>
            <person name="Goto Y."/>
            <person name="Yamagishi J."/>
        </authorList>
    </citation>
    <scope>NUCLEOTIDE SEQUENCE [LARGE SCALE GENOMIC DNA]</scope>
    <source>
        <strain evidence="3">Parrot Tar II</strain>
    </source>
</reference>
<evidence type="ECO:0000256" key="1">
    <source>
        <dbReference type="SAM" id="Phobius"/>
    </source>
</evidence>
<feature type="transmembrane region" description="Helical" evidence="1">
    <location>
        <begin position="218"/>
        <end position="239"/>
    </location>
</feature>
<organism evidence="3 4">
    <name type="scientific">Leishmania tarentolae</name>
    <name type="common">Sauroleishmania tarentolae</name>
    <dbReference type="NCBI Taxonomy" id="5689"/>
    <lineage>
        <taxon>Eukaryota</taxon>
        <taxon>Discoba</taxon>
        <taxon>Euglenozoa</taxon>
        <taxon>Kinetoplastea</taxon>
        <taxon>Metakinetoplastina</taxon>
        <taxon>Trypanosomatida</taxon>
        <taxon>Trypanosomatidae</taxon>
        <taxon>Leishmaniinae</taxon>
        <taxon>Leishmania</taxon>
        <taxon>lizard Leishmania</taxon>
    </lineage>
</organism>
<name>A0A640KBU9_LEITA</name>
<keyword evidence="4" id="KW-1185">Reference proteome</keyword>
<proteinExistence type="predicted"/>
<feature type="transmembrane region" description="Helical" evidence="1">
    <location>
        <begin position="337"/>
        <end position="356"/>
    </location>
</feature>
<dbReference type="VEuPathDB" id="TriTrypDB:LtaPh_1017191"/>
<feature type="domain" description="Fatty acid desaturase" evidence="2">
    <location>
        <begin position="248"/>
        <end position="507"/>
    </location>
</feature>
<accession>A0A640KBU9</accession>
<dbReference type="Pfam" id="PF00487">
    <property type="entry name" value="FA_desaturase"/>
    <property type="match status" value="1"/>
</dbReference>
<dbReference type="OrthoDB" id="1461976at2759"/>